<protein>
    <submittedName>
        <fullName evidence="1">Uncharacterized protein</fullName>
    </submittedName>
</protein>
<sequence>MSGSFLKVTPAGILSSIINVGQGSAGSGRGLALQLPEGVAPLPEEEFTAKPACAILAQQEENWVITRAEEA</sequence>
<organism evidence="1 2">
    <name type="scientific">Xenorhabdus cabanillasii JM26</name>
    <dbReference type="NCBI Taxonomy" id="1427517"/>
    <lineage>
        <taxon>Bacteria</taxon>
        <taxon>Pseudomonadati</taxon>
        <taxon>Pseudomonadota</taxon>
        <taxon>Gammaproteobacteria</taxon>
        <taxon>Enterobacterales</taxon>
        <taxon>Morganellaceae</taxon>
        <taxon>Xenorhabdus</taxon>
    </lineage>
</organism>
<accession>W1J7E8</accession>
<dbReference type="Proteomes" id="UP000019197">
    <property type="component" value="Unassembled WGS sequence"/>
</dbReference>
<gene>
    <name evidence="1" type="ORF">XCR1_2320003</name>
</gene>
<dbReference type="RefSeq" id="WP_038264171.1">
    <property type="nucleotide sequence ID" value="NZ_CAWLVK010000149.1"/>
</dbReference>
<dbReference type="EMBL" id="CBXE010000149">
    <property type="protein sequence ID" value="CDL85791.1"/>
    <property type="molecule type" value="Genomic_DNA"/>
</dbReference>
<comment type="caution">
    <text evidence="1">The sequence shown here is derived from an EMBL/GenBank/DDBJ whole genome shotgun (WGS) entry which is preliminary data.</text>
</comment>
<dbReference type="AlphaFoldDB" id="W1J7E8"/>
<evidence type="ECO:0000313" key="2">
    <source>
        <dbReference type="Proteomes" id="UP000019197"/>
    </source>
</evidence>
<name>W1J7E8_9GAMM</name>
<reference evidence="1 2" key="1">
    <citation type="submission" date="2013-11" db="EMBL/GenBank/DDBJ databases">
        <title>Draft genome sequence and annotation of the entomopathogenic bacterium, Xenorhabdus cabanillasi strain JM26.</title>
        <authorList>
            <person name="Gualtieri M."/>
            <person name="Ogier J.C."/>
            <person name="Pages S."/>
            <person name="Givaudan A."/>
            <person name="Gaudriault S."/>
        </authorList>
    </citation>
    <scope>NUCLEOTIDE SEQUENCE [LARGE SCALE GENOMIC DNA]</scope>
    <source>
        <strain evidence="1 2">JM26</strain>
    </source>
</reference>
<evidence type="ECO:0000313" key="1">
    <source>
        <dbReference type="EMBL" id="CDL85791.1"/>
    </source>
</evidence>
<proteinExistence type="predicted"/>